<dbReference type="KEGG" id="bbif:117206893"/>
<protein>
    <submittedName>
        <fullName evidence="4">Uncharacterized protein LOC117206893</fullName>
    </submittedName>
</protein>
<dbReference type="InterPro" id="IPR005312">
    <property type="entry name" value="DUF1759"/>
</dbReference>
<dbReference type="InterPro" id="IPR021109">
    <property type="entry name" value="Peptidase_aspartic_dom_sf"/>
</dbReference>
<reference evidence="4" key="1">
    <citation type="submission" date="2025-08" db="UniProtKB">
        <authorList>
            <consortium name="RefSeq"/>
        </authorList>
    </citation>
    <scope>IDENTIFICATION</scope>
    <source>
        <tissue evidence="4">Muscle</tissue>
    </source>
</reference>
<dbReference type="InterPro" id="IPR012337">
    <property type="entry name" value="RNaseH-like_sf"/>
</dbReference>
<dbReference type="InterPro" id="IPR043128">
    <property type="entry name" value="Rev_trsase/Diguanyl_cyclase"/>
</dbReference>
<dbReference type="PANTHER" id="PTHR47331:SF1">
    <property type="entry name" value="GAG-LIKE PROTEIN"/>
    <property type="match status" value="1"/>
</dbReference>
<dbReference type="Pfam" id="PF03564">
    <property type="entry name" value="DUF1759"/>
    <property type="match status" value="1"/>
</dbReference>
<dbReference type="InterPro" id="IPR040676">
    <property type="entry name" value="DUF5641"/>
</dbReference>
<evidence type="ECO:0000313" key="3">
    <source>
        <dbReference type="Proteomes" id="UP000515164"/>
    </source>
</evidence>
<dbReference type="GO" id="GO:0071897">
    <property type="term" value="P:DNA biosynthetic process"/>
    <property type="evidence" value="ECO:0007669"/>
    <property type="project" value="UniProtKB-ARBA"/>
</dbReference>
<dbReference type="Gene3D" id="2.40.70.10">
    <property type="entry name" value="Acid Proteases"/>
    <property type="match status" value="1"/>
</dbReference>
<dbReference type="Pfam" id="PF17921">
    <property type="entry name" value="Integrase_H2C2"/>
    <property type="match status" value="1"/>
</dbReference>
<feature type="compositionally biased region" description="Polar residues" evidence="1">
    <location>
        <begin position="1656"/>
        <end position="1665"/>
    </location>
</feature>
<dbReference type="GO" id="GO:0042575">
    <property type="term" value="C:DNA polymerase complex"/>
    <property type="evidence" value="ECO:0007669"/>
    <property type="project" value="UniProtKB-ARBA"/>
</dbReference>
<dbReference type="Gene3D" id="3.10.10.10">
    <property type="entry name" value="HIV Type 1 Reverse Transcriptase, subunit A, domain 1"/>
    <property type="match status" value="1"/>
</dbReference>
<dbReference type="PANTHER" id="PTHR47331">
    <property type="entry name" value="PHD-TYPE DOMAIN-CONTAINING PROTEIN"/>
    <property type="match status" value="1"/>
</dbReference>
<dbReference type="Pfam" id="PF00665">
    <property type="entry name" value="rve"/>
    <property type="match status" value="1"/>
</dbReference>
<dbReference type="PROSITE" id="PS50994">
    <property type="entry name" value="INTEGRASE"/>
    <property type="match status" value="1"/>
</dbReference>
<feature type="compositionally biased region" description="Basic and acidic residues" evidence="1">
    <location>
        <begin position="1640"/>
        <end position="1655"/>
    </location>
</feature>
<dbReference type="Proteomes" id="UP000515164">
    <property type="component" value="Unplaced"/>
</dbReference>
<feature type="domain" description="Integrase catalytic" evidence="2">
    <location>
        <begin position="1331"/>
        <end position="1525"/>
    </location>
</feature>
<proteinExistence type="predicted"/>
<dbReference type="GO" id="GO:0015074">
    <property type="term" value="P:DNA integration"/>
    <property type="evidence" value="ECO:0007669"/>
    <property type="project" value="InterPro"/>
</dbReference>
<organism evidence="3 4">
    <name type="scientific">Bombus bifarius</name>
    <dbReference type="NCBI Taxonomy" id="103933"/>
    <lineage>
        <taxon>Eukaryota</taxon>
        <taxon>Metazoa</taxon>
        <taxon>Ecdysozoa</taxon>
        <taxon>Arthropoda</taxon>
        <taxon>Hexapoda</taxon>
        <taxon>Insecta</taxon>
        <taxon>Pterygota</taxon>
        <taxon>Neoptera</taxon>
        <taxon>Endopterygota</taxon>
        <taxon>Hymenoptera</taxon>
        <taxon>Apocrita</taxon>
        <taxon>Aculeata</taxon>
        <taxon>Apoidea</taxon>
        <taxon>Anthophila</taxon>
        <taxon>Apidae</taxon>
        <taxon>Bombus</taxon>
        <taxon>Pyrobombus</taxon>
    </lineage>
</organism>
<gene>
    <name evidence="4" type="primary">LOC117206893</name>
</gene>
<dbReference type="InterPro" id="IPR041588">
    <property type="entry name" value="Integrase_H2C2"/>
</dbReference>
<dbReference type="InterPro" id="IPR008042">
    <property type="entry name" value="Retrotrans_Pao"/>
</dbReference>
<dbReference type="GeneID" id="117206893"/>
<dbReference type="RefSeq" id="XP_033302485.1">
    <property type="nucleotide sequence ID" value="XM_033446594.1"/>
</dbReference>
<evidence type="ECO:0000256" key="1">
    <source>
        <dbReference type="SAM" id="MobiDB-lite"/>
    </source>
</evidence>
<accession>A0A6P8MIF0</accession>
<dbReference type="InterPro" id="IPR001584">
    <property type="entry name" value="Integrase_cat-core"/>
</dbReference>
<dbReference type="SUPFAM" id="SSF56672">
    <property type="entry name" value="DNA/RNA polymerases"/>
    <property type="match status" value="1"/>
</dbReference>
<dbReference type="GO" id="GO:0003676">
    <property type="term" value="F:nucleic acid binding"/>
    <property type="evidence" value="ECO:0007669"/>
    <property type="project" value="InterPro"/>
</dbReference>
<feature type="region of interest" description="Disordered" evidence="1">
    <location>
        <begin position="1636"/>
        <end position="1665"/>
    </location>
</feature>
<sequence>MAQAEPISTLRRRRGALARGLAAIRRELDEYEASGKANRLVLTSCRSSFDELWKRILEVQYELDVLDEGEDARVDSLSQEHRELDVRFLGLFEQISATTPSTTNIGETRRKPEPTTVPEVRVPQFDGALENWTYFYDTFSSIVDRNESLTNVQKFQHLRSSITGRAAQSIQSLELTEANYSIALDTLKDKFNCPLQICMRHWNLMRNYPEIKKETPEALEDLLETLSVNLKALEHLKQPVTSNMAMIELIASKLPSSSLRKWQRTLPRQQVPSYQHLIDFLKTRANGTQFLSKEKESKGSAHKHHRQRTTIPHGRTLATTIRTVVCPTCNGPHEIRHCKVFKAKSATKRFQIVKKASLCINCLGRGHSLTQCTSAQIKVLNKQGQPIRARALLDTGSSMNFMTDKLANSLGIKQGRCAIQIGALDNLSTTAKRYTTATITSTDGKYKKTLRFLIIPAISTFIPSEPIDPSSLGLSRNIQLADPQFHCPAPIDVLLSTGSTFASLCIGQVNLTQPDEPELRLQKTRFGWVIGGSPASQTAINTFHATTTALQEDLARFWEIDEGPATTHLSESERLCEEHFRNHVRRTKEGRYIVALPFNEKLSSLGSSKAAAMSRLASLHRRFQRDKQYETAYSAVIQEYLDLGHMTKINTDHATDHGYYLPHHGVIKESSDTTKLRVVFDGSASSTTGVSLNDALHTGPKLQEDLRHILLRFRSFQYVLTGDIEKMYRQFILRPEDRPYQKILWRADNGEIETYRLNTVTFGLSAAPYLAIRCLKQLAEDEGPRFPRAAQILRRDFYVDDALTGADTKDEALSVRNDLTNLLKLAGLNIRKWASNDRDLLRGLPEEDTNQKLHLGESSTLKTLGVFWDSADDAILYSVKTNSDTSRVTKRAISSVIAQIYDPLGLLSPVIVRAKMIMQKVWTLKVDWDESLPTDVHTEWIKYHTQLPLLNAARFPRKTIIESATKIELHGFCDASERAYGACVYVRTTDRKNNIWNRLLTARSKVAPLKSLSIPRLELSGALLLTSLISSIRQALTTKISRIVYWTDSTIVLHWIRSSPHTLKTFVANRVAEIQTKTNISDWRHVPTDDNPADLISRGQTPKEFLCPSIWKNGPRWLLQSENYWPVWNPTPVVDLPEQKKTICLKTTINDNTLLHRYSSWPRLIRIVARCLRWRHKQHRSAHLTTDELTAAHNRLIKIVQSSHFAPEIRILQKNRSEDVGGKLQPLNPFLDEDGLLRVGGRLANSAIPFSQKHPIILPKSPVTELIIEQEHRNNHHTGTQATLYAVRLRYWPIDGRSQVWRTLRRCVRCCRANPPPVEYLMGDLPEARITESRPFTNVGIDYCGPFYIKERRDRNRRKIKTYAAIFVCLATKAVHIELVSDLTTDAFLAALRRFISRRGYCATILTDNGTNFVGANRELQELRTLLQSDDHQDRVQTFLADRQIQWRFNPPNSPHFGGLWEAAVKAFKRHLIRVVGTELLTFEHLNTLVIEIEAILNSRPLTPISSDPKDPPVLTPGHFLIGDTLTSLRERDFRAIPSGRLSTWQRIHQIKQHFWSRWYREYLNELTRRNRWDKGKHSIREGTVVILREDNVPSMQWPLSRVIKVHPGADGIIRTATVQTATSILDRGVKRLVPLPIHPDPDEAERPHGTKEVTNDTPDSTARI</sequence>
<dbReference type="Gene3D" id="3.30.420.10">
    <property type="entry name" value="Ribonuclease H-like superfamily/Ribonuclease H"/>
    <property type="match status" value="1"/>
</dbReference>
<name>A0A6P8MIF0_9HYME</name>
<dbReference type="InterPro" id="IPR043502">
    <property type="entry name" value="DNA/RNA_pol_sf"/>
</dbReference>
<dbReference type="CDD" id="cd00303">
    <property type="entry name" value="retropepsin_like"/>
    <property type="match status" value="1"/>
</dbReference>
<dbReference type="Gene3D" id="3.30.70.270">
    <property type="match status" value="1"/>
</dbReference>
<dbReference type="InterPro" id="IPR036397">
    <property type="entry name" value="RNaseH_sf"/>
</dbReference>
<evidence type="ECO:0000313" key="4">
    <source>
        <dbReference type="RefSeq" id="XP_033302485.1"/>
    </source>
</evidence>
<dbReference type="SUPFAM" id="SSF53098">
    <property type="entry name" value="Ribonuclease H-like"/>
    <property type="match status" value="1"/>
</dbReference>
<dbReference type="CDD" id="cd01644">
    <property type="entry name" value="RT_pepA17"/>
    <property type="match status" value="1"/>
</dbReference>
<dbReference type="Pfam" id="PF05380">
    <property type="entry name" value="Peptidase_A17"/>
    <property type="match status" value="1"/>
</dbReference>
<evidence type="ECO:0000259" key="2">
    <source>
        <dbReference type="PROSITE" id="PS50994"/>
    </source>
</evidence>
<dbReference type="Pfam" id="PF18701">
    <property type="entry name" value="DUF5641"/>
    <property type="match status" value="1"/>
</dbReference>
<keyword evidence="3" id="KW-1185">Reference proteome</keyword>